<reference evidence="5 6" key="1">
    <citation type="submission" date="2023-11" db="EMBL/GenBank/DDBJ databases">
        <title>An acidophilic fungus is an integral part of prey digestion in a carnivorous sundew plant.</title>
        <authorList>
            <person name="Tsai I.J."/>
        </authorList>
    </citation>
    <scope>NUCLEOTIDE SEQUENCE [LARGE SCALE GENOMIC DNA]</scope>
    <source>
        <strain evidence="5">169a</strain>
    </source>
</reference>
<dbReference type="Pfam" id="PF04082">
    <property type="entry name" value="Fungal_trans"/>
    <property type="match status" value="1"/>
</dbReference>
<dbReference type="CDD" id="cd12148">
    <property type="entry name" value="fungal_TF_MHR"/>
    <property type="match status" value="1"/>
</dbReference>
<dbReference type="InterPro" id="IPR007219">
    <property type="entry name" value="XnlR_reg_dom"/>
</dbReference>
<organism evidence="5 6">
    <name type="scientific">Acrodontium crateriforme</name>
    <dbReference type="NCBI Taxonomy" id="150365"/>
    <lineage>
        <taxon>Eukaryota</taxon>
        <taxon>Fungi</taxon>
        <taxon>Dikarya</taxon>
        <taxon>Ascomycota</taxon>
        <taxon>Pezizomycotina</taxon>
        <taxon>Dothideomycetes</taxon>
        <taxon>Dothideomycetidae</taxon>
        <taxon>Mycosphaerellales</taxon>
        <taxon>Teratosphaeriaceae</taxon>
        <taxon>Acrodontium</taxon>
    </lineage>
</organism>
<keyword evidence="6" id="KW-1185">Reference proteome</keyword>
<dbReference type="Pfam" id="PF00172">
    <property type="entry name" value="Zn_clus"/>
    <property type="match status" value="1"/>
</dbReference>
<dbReference type="SUPFAM" id="SSF57701">
    <property type="entry name" value="Zn2/Cys6 DNA-binding domain"/>
    <property type="match status" value="1"/>
</dbReference>
<accession>A0AAQ3M266</accession>
<dbReference type="PANTHER" id="PTHR43374">
    <property type="entry name" value="FLAVIN PRENYLTRANSFERASE"/>
    <property type="match status" value="1"/>
</dbReference>
<dbReference type="InterPro" id="IPR036864">
    <property type="entry name" value="Zn2-C6_fun-type_DNA-bd_sf"/>
</dbReference>
<dbReference type="Gene3D" id="4.10.240.10">
    <property type="entry name" value="Zn(2)-C6 fungal-type DNA-binding domain"/>
    <property type="match status" value="1"/>
</dbReference>
<feature type="compositionally biased region" description="Polar residues" evidence="3">
    <location>
        <begin position="180"/>
        <end position="199"/>
    </location>
</feature>
<evidence type="ECO:0000313" key="6">
    <source>
        <dbReference type="Proteomes" id="UP001303373"/>
    </source>
</evidence>
<dbReference type="InterPro" id="IPR001138">
    <property type="entry name" value="Zn2Cys6_DnaBD"/>
</dbReference>
<evidence type="ECO:0000259" key="4">
    <source>
        <dbReference type="PROSITE" id="PS50048"/>
    </source>
</evidence>
<evidence type="ECO:0000256" key="2">
    <source>
        <dbReference type="ARBA" id="ARBA00023242"/>
    </source>
</evidence>
<keyword evidence="2" id="KW-0539">Nucleus</keyword>
<dbReference type="GO" id="GO:0006351">
    <property type="term" value="P:DNA-templated transcription"/>
    <property type="evidence" value="ECO:0007669"/>
    <property type="project" value="InterPro"/>
</dbReference>
<name>A0AAQ3M266_9PEZI</name>
<dbReference type="Proteomes" id="UP001303373">
    <property type="component" value="Chromosome 4"/>
</dbReference>
<proteinExistence type="predicted"/>
<protein>
    <recommendedName>
        <fullName evidence="4">Zn(2)-C6 fungal-type domain-containing protein</fullName>
    </recommendedName>
</protein>
<dbReference type="PROSITE" id="PS00463">
    <property type="entry name" value="ZN2_CY6_FUNGAL_1"/>
    <property type="match status" value="1"/>
</dbReference>
<feature type="compositionally biased region" description="Polar residues" evidence="3">
    <location>
        <begin position="117"/>
        <end position="127"/>
    </location>
</feature>
<dbReference type="GO" id="GO:0008270">
    <property type="term" value="F:zinc ion binding"/>
    <property type="evidence" value="ECO:0007669"/>
    <property type="project" value="InterPro"/>
</dbReference>
<dbReference type="AlphaFoldDB" id="A0AAQ3M266"/>
<dbReference type="EMBL" id="CP138583">
    <property type="protein sequence ID" value="WPH00402.1"/>
    <property type="molecule type" value="Genomic_DNA"/>
</dbReference>
<keyword evidence="1" id="KW-0479">Metal-binding</keyword>
<dbReference type="SMART" id="SM00906">
    <property type="entry name" value="Fungal_trans"/>
    <property type="match status" value="1"/>
</dbReference>
<feature type="region of interest" description="Disordered" evidence="3">
    <location>
        <begin position="717"/>
        <end position="743"/>
    </location>
</feature>
<evidence type="ECO:0000256" key="1">
    <source>
        <dbReference type="ARBA" id="ARBA00022723"/>
    </source>
</evidence>
<dbReference type="GO" id="GO:0003677">
    <property type="term" value="F:DNA binding"/>
    <property type="evidence" value="ECO:0007669"/>
    <property type="project" value="InterPro"/>
</dbReference>
<dbReference type="InterPro" id="IPR004507">
    <property type="entry name" value="UbiX-like"/>
</dbReference>
<dbReference type="GO" id="GO:0016831">
    <property type="term" value="F:carboxy-lyase activity"/>
    <property type="evidence" value="ECO:0007669"/>
    <property type="project" value="TreeGrafter"/>
</dbReference>
<dbReference type="GO" id="GO:0000981">
    <property type="term" value="F:DNA-binding transcription factor activity, RNA polymerase II-specific"/>
    <property type="evidence" value="ECO:0007669"/>
    <property type="project" value="InterPro"/>
</dbReference>
<feature type="region of interest" description="Disordered" evidence="3">
    <location>
        <begin position="180"/>
        <end position="221"/>
    </location>
</feature>
<dbReference type="PANTHER" id="PTHR43374:SF1">
    <property type="entry name" value="FLAVIN PRENYLTRANSFERASE PAD1, MITOCHONDRIAL"/>
    <property type="match status" value="1"/>
</dbReference>
<sequence>MDGKFSAPPSDASINRPIALSSSDMCKVSYTTFIYSCAHRNENMLVAYDTSGCAEAEHGVPPQSDVDEFLRKKRKAREHKACYPCRQRKVKCDLTRPCQTCRDRDHPELCSYHPPNKRQSAEQGQNLKTEDHASGIGSFGSNNFGNGSVTLGRSEFDMLCTKLNGLEKSISELRQQIQTNAHARQVTHETSTPTRSEPQPGSEGRLRRPTHTDVHGIHTTNEQGEIVHLGGGSIPAMLYSLGQGLNLHNNNNSNGTQGGDSSWQDSTQVQELLGKSVLSLFGMDNESSTYPFVDLWGLPHASLQRAEELAKALPNDQQLLSLSRSYRDTSYVIFPGIADMEQFEESLTLFLVNRASQSESPEGVTEQQIYGRTYGWLGMLFAVLASGAQCSTMPRKERELTSQVYVCCSFECLRFTNFLSQPHMECIQALLIIGNVMTNNMNAGSAWSLLGLTIRLAQGLGLHRACPPNVPDHVVYPRSKIWWAILWQDSLLSITYDRSSSTSSGRLNTMPMPQRFGMVGPYHSIMYRVCKVALDIVRDRVSVSNEHERYATIRTHRDAIFAIMDDSAEYLRNSRACTSPRETLEHWALYLHTSYALSELCRPSISRDSDHELAKPFKELCIDNLANTVEAFLGLHNISTFARQSWAALHRSLSSALLLGILGEHTRSERVRKLISRFITVSLIIKTTIDANEVSVPVLRGIQALQKLDLRDPNAPVEKAEQNGYQISPETGSNDADGSSMAEPAPFITPGMDMLMPEDDTSPYSVLNAILWGNTDFNQDAEVFAV</sequence>
<evidence type="ECO:0000313" key="5">
    <source>
        <dbReference type="EMBL" id="WPH00402.1"/>
    </source>
</evidence>
<dbReference type="PROSITE" id="PS50048">
    <property type="entry name" value="ZN2_CY6_FUNGAL_2"/>
    <property type="match status" value="1"/>
</dbReference>
<feature type="compositionally biased region" description="Basic and acidic residues" evidence="3">
    <location>
        <begin position="204"/>
        <end position="216"/>
    </location>
</feature>
<feature type="domain" description="Zn(2)-C6 fungal-type" evidence="4">
    <location>
        <begin position="81"/>
        <end position="112"/>
    </location>
</feature>
<feature type="region of interest" description="Disordered" evidence="3">
    <location>
        <begin position="112"/>
        <end position="142"/>
    </location>
</feature>
<gene>
    <name evidence="5" type="ORF">R9X50_00322900</name>
</gene>
<dbReference type="CDD" id="cd00067">
    <property type="entry name" value="GAL4"/>
    <property type="match status" value="1"/>
</dbReference>
<evidence type="ECO:0000256" key="3">
    <source>
        <dbReference type="SAM" id="MobiDB-lite"/>
    </source>
</evidence>
<dbReference type="SMART" id="SM00066">
    <property type="entry name" value="GAL4"/>
    <property type="match status" value="1"/>
</dbReference>
<feature type="compositionally biased region" description="Polar residues" evidence="3">
    <location>
        <begin position="723"/>
        <end position="737"/>
    </location>
</feature>